<accession>A0A9D2LAV5</accession>
<dbReference type="PROSITE" id="PS50928">
    <property type="entry name" value="ABC_TM1"/>
    <property type="match status" value="1"/>
</dbReference>
<evidence type="ECO:0000256" key="1">
    <source>
        <dbReference type="ARBA" id="ARBA00004651"/>
    </source>
</evidence>
<keyword evidence="6 7" id="KW-0472">Membrane</keyword>
<evidence type="ECO:0000313" key="11">
    <source>
        <dbReference type="Proteomes" id="UP000823823"/>
    </source>
</evidence>
<reference evidence="10" key="1">
    <citation type="journal article" date="2021" name="PeerJ">
        <title>Extensive microbial diversity within the chicken gut microbiome revealed by metagenomics and culture.</title>
        <authorList>
            <person name="Gilroy R."/>
            <person name="Ravi A."/>
            <person name="Getino M."/>
            <person name="Pursley I."/>
            <person name="Horton D.L."/>
            <person name="Alikhan N.F."/>
            <person name="Baker D."/>
            <person name="Gharbi K."/>
            <person name="Hall N."/>
            <person name="Watson M."/>
            <person name="Adriaenssens E.M."/>
            <person name="Foster-Nyarko E."/>
            <person name="Jarju S."/>
            <person name="Secka A."/>
            <person name="Antonio M."/>
            <person name="Oren A."/>
            <person name="Chaudhuri R.R."/>
            <person name="La Ragione R."/>
            <person name="Hildebrand F."/>
            <person name="Pallen M.J."/>
        </authorList>
    </citation>
    <scope>NUCLEOTIDE SEQUENCE</scope>
    <source>
        <strain evidence="10">ChiHjej13B12-24818</strain>
    </source>
</reference>
<dbReference type="AlphaFoldDB" id="A0A9D2LAV5"/>
<name>A0A9D2LAV5_9MICO</name>
<gene>
    <name evidence="10" type="ORF">H9786_01180</name>
</gene>
<feature type="transmembrane region" description="Helical" evidence="7">
    <location>
        <begin position="174"/>
        <end position="197"/>
    </location>
</feature>
<reference evidence="10" key="2">
    <citation type="submission" date="2021-04" db="EMBL/GenBank/DDBJ databases">
        <authorList>
            <person name="Gilroy R."/>
        </authorList>
    </citation>
    <scope>NUCLEOTIDE SEQUENCE</scope>
    <source>
        <strain evidence="10">ChiHjej13B12-24818</strain>
    </source>
</reference>
<evidence type="ECO:0000259" key="9">
    <source>
        <dbReference type="PROSITE" id="PS50928"/>
    </source>
</evidence>
<feature type="compositionally biased region" description="Low complexity" evidence="8">
    <location>
        <begin position="1"/>
        <end position="20"/>
    </location>
</feature>
<keyword evidence="4 7" id="KW-0812">Transmembrane</keyword>
<evidence type="ECO:0000256" key="3">
    <source>
        <dbReference type="ARBA" id="ARBA00022475"/>
    </source>
</evidence>
<sequence>MTSETLAPAPAASTTSAPHPTGRRRRTFAGVKYVLPSFAILLVVMIIPILASLYYSFTAYSVLGSPTWIGADNYLLLFQDPSFIDALVVTAIYTLGAVPLQTILSLVIAEAVVRRFRNLFGRIVRSMLFIPVVSSLVVAAVVWRAVLGTDRGLVNNLLEFLGASGVNFLGDPNLALVAIILVTVWKNIGYFLVIYYAGIQAIPAELYEASAVDGASRIQQLFGITIPSLRPITLLVIILGTIWSFQVFDLVYVMTGGGPGGATSTIVMRLYQAGFENFQMGYASAMAMILFLIVAAVAIIQRKVLSDD</sequence>
<feature type="transmembrane region" description="Helical" evidence="7">
    <location>
        <begin position="128"/>
        <end position="146"/>
    </location>
</feature>
<evidence type="ECO:0000256" key="5">
    <source>
        <dbReference type="ARBA" id="ARBA00022989"/>
    </source>
</evidence>
<evidence type="ECO:0000256" key="8">
    <source>
        <dbReference type="SAM" id="MobiDB-lite"/>
    </source>
</evidence>
<evidence type="ECO:0000256" key="2">
    <source>
        <dbReference type="ARBA" id="ARBA00022448"/>
    </source>
</evidence>
<evidence type="ECO:0000256" key="7">
    <source>
        <dbReference type="RuleBase" id="RU363032"/>
    </source>
</evidence>
<dbReference type="InterPro" id="IPR035906">
    <property type="entry name" value="MetI-like_sf"/>
</dbReference>
<feature type="transmembrane region" description="Helical" evidence="7">
    <location>
        <begin position="232"/>
        <end position="254"/>
    </location>
</feature>
<dbReference type="PANTHER" id="PTHR30193:SF37">
    <property type="entry name" value="INNER MEMBRANE ABC TRANSPORTER PERMEASE PROTEIN YCJO"/>
    <property type="match status" value="1"/>
</dbReference>
<dbReference type="PANTHER" id="PTHR30193">
    <property type="entry name" value="ABC TRANSPORTER PERMEASE PROTEIN"/>
    <property type="match status" value="1"/>
</dbReference>
<dbReference type="GO" id="GO:0005886">
    <property type="term" value="C:plasma membrane"/>
    <property type="evidence" value="ECO:0007669"/>
    <property type="project" value="UniProtKB-SubCell"/>
</dbReference>
<evidence type="ECO:0000256" key="6">
    <source>
        <dbReference type="ARBA" id="ARBA00023136"/>
    </source>
</evidence>
<dbReference type="GO" id="GO:0055085">
    <property type="term" value="P:transmembrane transport"/>
    <property type="evidence" value="ECO:0007669"/>
    <property type="project" value="InterPro"/>
</dbReference>
<keyword evidence="5 7" id="KW-1133">Transmembrane helix</keyword>
<feature type="transmembrane region" description="Helical" evidence="7">
    <location>
        <begin position="280"/>
        <end position="300"/>
    </location>
</feature>
<protein>
    <submittedName>
        <fullName evidence="10">Sugar ABC transporter permease</fullName>
    </submittedName>
</protein>
<dbReference type="Gene3D" id="1.10.3720.10">
    <property type="entry name" value="MetI-like"/>
    <property type="match status" value="1"/>
</dbReference>
<evidence type="ECO:0000313" key="10">
    <source>
        <dbReference type="EMBL" id="HJB09135.1"/>
    </source>
</evidence>
<evidence type="ECO:0000256" key="4">
    <source>
        <dbReference type="ARBA" id="ARBA00022692"/>
    </source>
</evidence>
<keyword evidence="2 7" id="KW-0813">Transport</keyword>
<dbReference type="CDD" id="cd06261">
    <property type="entry name" value="TM_PBP2"/>
    <property type="match status" value="1"/>
</dbReference>
<dbReference type="InterPro" id="IPR000515">
    <property type="entry name" value="MetI-like"/>
</dbReference>
<dbReference type="SUPFAM" id="SSF161098">
    <property type="entry name" value="MetI-like"/>
    <property type="match status" value="1"/>
</dbReference>
<feature type="region of interest" description="Disordered" evidence="8">
    <location>
        <begin position="1"/>
        <end position="23"/>
    </location>
</feature>
<feature type="domain" description="ABC transmembrane type-1" evidence="9">
    <location>
        <begin position="87"/>
        <end position="301"/>
    </location>
</feature>
<comment type="similarity">
    <text evidence="7">Belongs to the binding-protein-dependent transport system permease family.</text>
</comment>
<feature type="transmembrane region" description="Helical" evidence="7">
    <location>
        <begin position="83"/>
        <end position="108"/>
    </location>
</feature>
<comment type="caution">
    <text evidence="10">The sequence shown here is derived from an EMBL/GenBank/DDBJ whole genome shotgun (WGS) entry which is preliminary data.</text>
</comment>
<dbReference type="SUPFAM" id="SSF160964">
    <property type="entry name" value="MalF N-terminal region-like"/>
    <property type="match status" value="1"/>
</dbReference>
<organism evidence="10 11">
    <name type="scientific">Candidatus Brachybacterium merdavium</name>
    <dbReference type="NCBI Taxonomy" id="2838513"/>
    <lineage>
        <taxon>Bacteria</taxon>
        <taxon>Bacillati</taxon>
        <taxon>Actinomycetota</taxon>
        <taxon>Actinomycetes</taxon>
        <taxon>Micrococcales</taxon>
        <taxon>Dermabacteraceae</taxon>
        <taxon>Brachybacterium</taxon>
    </lineage>
</organism>
<dbReference type="EMBL" id="DWZH01000008">
    <property type="protein sequence ID" value="HJB09135.1"/>
    <property type="molecule type" value="Genomic_DNA"/>
</dbReference>
<dbReference type="Pfam" id="PF00528">
    <property type="entry name" value="BPD_transp_1"/>
    <property type="match status" value="1"/>
</dbReference>
<comment type="subcellular location">
    <subcellularLocation>
        <location evidence="1 7">Cell membrane</location>
        <topology evidence="1 7">Multi-pass membrane protein</topology>
    </subcellularLocation>
</comment>
<feature type="transmembrane region" description="Helical" evidence="7">
    <location>
        <begin position="33"/>
        <end position="57"/>
    </location>
</feature>
<keyword evidence="3" id="KW-1003">Cell membrane</keyword>
<dbReference type="InterPro" id="IPR051393">
    <property type="entry name" value="ABC_transporter_permease"/>
</dbReference>
<proteinExistence type="inferred from homology"/>
<dbReference type="Proteomes" id="UP000823823">
    <property type="component" value="Unassembled WGS sequence"/>
</dbReference>